<dbReference type="EMBL" id="FR854090">
    <property type="protein sequence ID" value="CCA87664.1"/>
    <property type="molecule type" value="Genomic_DNA"/>
</dbReference>
<evidence type="ECO:0000313" key="2">
    <source>
        <dbReference type="EMBL" id="CCA87664.1"/>
    </source>
</evidence>
<evidence type="ECO:0000256" key="1">
    <source>
        <dbReference type="SAM" id="MobiDB-lite"/>
    </source>
</evidence>
<gene>
    <name evidence="2" type="ORF">RALSY_mp10183</name>
</gene>
<feature type="compositionally biased region" description="Basic and acidic residues" evidence="1">
    <location>
        <begin position="1"/>
        <end position="17"/>
    </location>
</feature>
<organism evidence="2">
    <name type="scientific">Ralstonia syzygii R24</name>
    <dbReference type="NCBI Taxonomy" id="907261"/>
    <lineage>
        <taxon>Bacteria</taxon>
        <taxon>Pseudomonadati</taxon>
        <taxon>Pseudomonadota</taxon>
        <taxon>Betaproteobacteria</taxon>
        <taxon>Burkholderiales</taxon>
        <taxon>Burkholderiaceae</taxon>
        <taxon>Ralstonia</taxon>
        <taxon>Ralstonia solanacearum species complex</taxon>
    </lineage>
</organism>
<dbReference type="AlphaFoldDB" id="G3A8T1"/>
<sequence length="110" mass="12058">MDRRTMPCTDAGDRTETMHAWGMRHAAHDDPHPEPATRNRRQPPANPREGSMHVLLTGTIRRAVGDHFCQAPLDGRAIGCFVIAEAVDTTGDATRPPPQAPLPAYRPSAR</sequence>
<feature type="compositionally biased region" description="Basic and acidic residues" evidence="1">
    <location>
        <begin position="26"/>
        <end position="37"/>
    </location>
</feature>
<reference evidence="2" key="1">
    <citation type="journal article" date="2011" name="PLoS ONE">
        <title>Ralstonia syzygii, the Blood Disease Bacterium and some Asian R. solanacearum strains form a single genomic species despite divergent lifestyles.</title>
        <authorList>
            <person name="Remenant B."/>
            <person name="de Cambiaire J.C."/>
            <person name="Cellier G."/>
            <person name="Jacobs J.M."/>
            <person name="Mangenot S."/>
            <person name="Barbe V."/>
            <person name="Lajus A."/>
            <person name="Vallenet D."/>
            <person name="Medigue C."/>
            <person name="Fegan M."/>
            <person name="Allen C."/>
            <person name="Prior P."/>
        </authorList>
    </citation>
    <scope>NUCLEOTIDE SEQUENCE</scope>
    <source>
        <strain evidence="2">R24</strain>
    </source>
</reference>
<feature type="region of interest" description="Disordered" evidence="1">
    <location>
        <begin position="1"/>
        <end position="51"/>
    </location>
</feature>
<feature type="region of interest" description="Disordered" evidence="1">
    <location>
        <begin position="89"/>
        <end position="110"/>
    </location>
</feature>
<accession>G3A8T1</accession>
<reference evidence="2" key="2">
    <citation type="submission" date="2011-04" db="EMBL/GenBank/DDBJ databases">
        <authorList>
            <person name="Genoscope - CEA"/>
        </authorList>
    </citation>
    <scope>NUCLEOTIDE SEQUENCE</scope>
    <source>
        <strain evidence="2">R24</strain>
    </source>
</reference>
<dbReference type="RefSeq" id="WP_230749561.1">
    <property type="nucleotide sequence ID" value="NZ_CP115945.1"/>
</dbReference>
<proteinExistence type="predicted"/>
<protein>
    <submittedName>
        <fullName evidence="2">Uncharacterized protein</fullName>
    </submittedName>
</protein>
<name>G3A8T1_9RALS</name>